<dbReference type="Gene3D" id="3.40.50.300">
    <property type="entry name" value="P-loop containing nucleotide triphosphate hydrolases"/>
    <property type="match status" value="1"/>
</dbReference>
<organism evidence="1 2">
    <name type="scientific">Acidisoma cellulosilyticum</name>
    <dbReference type="NCBI Taxonomy" id="2802395"/>
    <lineage>
        <taxon>Bacteria</taxon>
        <taxon>Pseudomonadati</taxon>
        <taxon>Pseudomonadota</taxon>
        <taxon>Alphaproteobacteria</taxon>
        <taxon>Acetobacterales</taxon>
        <taxon>Acidocellaceae</taxon>
        <taxon>Acidisoma</taxon>
    </lineage>
</organism>
<comment type="caution">
    <text evidence="1">The sequence shown here is derived from an EMBL/GenBank/DDBJ whole genome shotgun (WGS) entry which is preliminary data.</text>
</comment>
<accession>A0A963Z3V8</accession>
<proteinExistence type="predicted"/>
<dbReference type="Proteomes" id="UP000721844">
    <property type="component" value="Unassembled WGS sequence"/>
</dbReference>
<dbReference type="EMBL" id="JAESVA010000005">
    <property type="protein sequence ID" value="MCB8881981.1"/>
    <property type="molecule type" value="Genomic_DNA"/>
</dbReference>
<dbReference type="PIRSF" id="PIRSF034285">
    <property type="entry name" value="UCP034285"/>
    <property type="match status" value="1"/>
</dbReference>
<name>A0A963Z3V8_9PROT</name>
<dbReference type="InterPro" id="IPR027417">
    <property type="entry name" value="P-loop_NTPase"/>
</dbReference>
<dbReference type="SUPFAM" id="SSF52540">
    <property type="entry name" value="P-loop containing nucleoside triphosphate hydrolases"/>
    <property type="match status" value="1"/>
</dbReference>
<dbReference type="AlphaFoldDB" id="A0A963Z3V8"/>
<keyword evidence="2" id="KW-1185">Reference proteome</keyword>
<dbReference type="InterPro" id="IPR017026">
    <property type="entry name" value="ImuA"/>
</dbReference>
<protein>
    <submittedName>
        <fullName evidence="1">Damage-inducible mutagenesis protein</fullName>
    </submittedName>
</protein>
<evidence type="ECO:0000313" key="1">
    <source>
        <dbReference type="EMBL" id="MCB8881981.1"/>
    </source>
</evidence>
<sequence>MIAGLERLSVSKSAGQVLPFGVAPLDRHLPWGGLRLPGLHEWADLGLGQPYASAAGLMVAGILARRDGPVLWVSERPDLYAPALGNVGLSPDRVLHVTARRTVAAVMEEALRLGRFAGIVGEVRQIEPTAARRLQLAAEAAGLPAFVLRRPPRRETAIAPIAALTRWRIARVPSGPVLPEAPHVPGLAPALWRLDLIRCRGAEAASWIVEACDATGHIRLPAALADRSVAPAAAGPQSRAG</sequence>
<evidence type="ECO:0000313" key="2">
    <source>
        <dbReference type="Proteomes" id="UP000721844"/>
    </source>
</evidence>
<gene>
    <name evidence="1" type="ORF">ACELLULO517_17185</name>
</gene>
<reference evidence="1 2" key="1">
    <citation type="journal article" date="2021" name="Microorganisms">
        <title>Acidisoma silvae sp. nov. and Acidisomacellulosilytica sp. nov., Two Acidophilic Bacteria Isolated from Decaying Wood, Hydrolyzing Cellulose and Producing Poly-3-hydroxybutyrate.</title>
        <authorList>
            <person name="Mieszkin S."/>
            <person name="Pouder E."/>
            <person name="Uroz S."/>
            <person name="Simon-Colin C."/>
            <person name="Alain K."/>
        </authorList>
    </citation>
    <scope>NUCLEOTIDE SEQUENCE [LARGE SCALE GENOMIC DNA]</scope>
    <source>
        <strain evidence="1 2">HW T5.17</strain>
    </source>
</reference>